<dbReference type="Proteomes" id="UP001139409">
    <property type="component" value="Unassembled WGS sequence"/>
</dbReference>
<evidence type="ECO:0000313" key="2">
    <source>
        <dbReference type="Proteomes" id="UP001139409"/>
    </source>
</evidence>
<proteinExistence type="predicted"/>
<dbReference type="AlphaFoldDB" id="A0A9X1HU12"/>
<gene>
    <name evidence="1" type="ORF">LDX50_23820</name>
</gene>
<evidence type="ECO:0000313" key="1">
    <source>
        <dbReference type="EMBL" id="MCA6077925.1"/>
    </source>
</evidence>
<comment type="caution">
    <text evidence="1">The sequence shown here is derived from an EMBL/GenBank/DDBJ whole genome shotgun (WGS) entry which is preliminary data.</text>
</comment>
<reference evidence="1" key="1">
    <citation type="submission" date="2021-09" db="EMBL/GenBank/DDBJ databases">
        <title>Fulvivirga sp. isolated from coastal sediment.</title>
        <authorList>
            <person name="Yu H."/>
        </authorList>
    </citation>
    <scope>NUCLEOTIDE SEQUENCE</scope>
    <source>
        <strain evidence="1">1062</strain>
    </source>
</reference>
<dbReference type="EMBL" id="JAIXNE010000005">
    <property type="protein sequence ID" value="MCA6077925.1"/>
    <property type="molecule type" value="Genomic_DNA"/>
</dbReference>
<protein>
    <submittedName>
        <fullName evidence="1">Uncharacterized protein</fullName>
    </submittedName>
</protein>
<accession>A0A9X1HU12</accession>
<organism evidence="1 2">
    <name type="scientific">Fulvivirga sedimenti</name>
    <dbReference type="NCBI Taxonomy" id="2879465"/>
    <lineage>
        <taxon>Bacteria</taxon>
        <taxon>Pseudomonadati</taxon>
        <taxon>Bacteroidota</taxon>
        <taxon>Cytophagia</taxon>
        <taxon>Cytophagales</taxon>
        <taxon>Fulvivirgaceae</taxon>
        <taxon>Fulvivirga</taxon>
    </lineage>
</organism>
<keyword evidence="2" id="KW-1185">Reference proteome</keyword>
<name>A0A9X1HU12_9BACT</name>
<sequence length="73" mass="8528">MVLVILLSLLYSAILIFVIVRRVRSQKEVIREFIRAQRSRAAFAFSKITGAIALLRFKRLSEELQREESVIHK</sequence>
<dbReference type="RefSeq" id="WP_225698788.1">
    <property type="nucleotide sequence ID" value="NZ_JAIXNE010000005.1"/>
</dbReference>